<dbReference type="EMBL" id="VIEB01001131">
    <property type="protein sequence ID" value="TQD75045.1"/>
    <property type="molecule type" value="Genomic_DNA"/>
</dbReference>
<accession>A0A540KLE2</accession>
<sequence>MEAEAHNKVTPVNLAHHTYWNIRGQSSGGILSHKIQIFGSRVTPVNDQLIPTGETVIVKGTPYEFLEPQEIVSKIKGCLTDITSTVCFTLRDSSHNHLRKAAALHDSV</sequence>
<name>A0A540KLE2_MALBA</name>
<dbReference type="InterPro" id="IPR008183">
    <property type="entry name" value="Aldose_1/G6P_1-epimerase"/>
</dbReference>
<dbReference type="InterPro" id="IPR011013">
    <property type="entry name" value="Gal_mutarotase_sf_dom"/>
</dbReference>
<comment type="caution">
    <text evidence="1">The sequence shown here is derived from an EMBL/GenBank/DDBJ whole genome shotgun (WGS) entry which is preliminary data.</text>
</comment>
<reference evidence="1 2" key="1">
    <citation type="journal article" date="2019" name="G3 (Bethesda)">
        <title>Sequencing of a Wild Apple (Malus baccata) Genome Unravels the Differences Between Cultivated and Wild Apple Species Regarding Disease Resistance and Cold Tolerance.</title>
        <authorList>
            <person name="Chen X."/>
        </authorList>
    </citation>
    <scope>NUCLEOTIDE SEQUENCE [LARGE SCALE GENOMIC DNA]</scope>
    <source>
        <strain evidence="2">cv. Shandingzi</strain>
        <tissue evidence="1">Leaves</tissue>
    </source>
</reference>
<dbReference type="GO" id="GO:0004034">
    <property type="term" value="F:aldose 1-epimerase activity"/>
    <property type="evidence" value="ECO:0007669"/>
    <property type="project" value="TreeGrafter"/>
</dbReference>
<dbReference type="GO" id="GO:0030246">
    <property type="term" value="F:carbohydrate binding"/>
    <property type="evidence" value="ECO:0007669"/>
    <property type="project" value="InterPro"/>
</dbReference>
<dbReference type="GO" id="GO:0006006">
    <property type="term" value="P:glucose metabolic process"/>
    <property type="evidence" value="ECO:0007669"/>
    <property type="project" value="TreeGrafter"/>
</dbReference>
<dbReference type="InterPro" id="IPR014718">
    <property type="entry name" value="GH-type_carb-bd"/>
</dbReference>
<dbReference type="PANTHER" id="PTHR10091:SF3">
    <property type="entry name" value="ALDOSE 1-EPIMERASE"/>
    <property type="match status" value="1"/>
</dbReference>
<dbReference type="SUPFAM" id="SSF74650">
    <property type="entry name" value="Galactose mutarotase-like"/>
    <property type="match status" value="1"/>
</dbReference>
<evidence type="ECO:0000313" key="2">
    <source>
        <dbReference type="Proteomes" id="UP000315295"/>
    </source>
</evidence>
<dbReference type="GO" id="GO:0033499">
    <property type="term" value="P:galactose catabolic process via UDP-galactose, Leloir pathway"/>
    <property type="evidence" value="ECO:0007669"/>
    <property type="project" value="TreeGrafter"/>
</dbReference>
<proteinExistence type="predicted"/>
<protein>
    <submittedName>
        <fullName evidence="1">Uncharacterized protein</fullName>
    </submittedName>
</protein>
<dbReference type="STRING" id="106549.A0A540KLE2"/>
<dbReference type="PANTHER" id="PTHR10091">
    <property type="entry name" value="ALDOSE-1-EPIMERASE"/>
    <property type="match status" value="1"/>
</dbReference>
<dbReference type="Pfam" id="PF01263">
    <property type="entry name" value="Aldose_epim"/>
    <property type="match status" value="1"/>
</dbReference>
<gene>
    <name evidence="1" type="ORF">C1H46_039414</name>
</gene>
<dbReference type="AlphaFoldDB" id="A0A540KLE2"/>
<dbReference type="Proteomes" id="UP000315295">
    <property type="component" value="Unassembled WGS sequence"/>
</dbReference>
<keyword evidence="2" id="KW-1185">Reference proteome</keyword>
<dbReference type="Gene3D" id="2.70.98.10">
    <property type="match status" value="1"/>
</dbReference>
<organism evidence="1 2">
    <name type="scientific">Malus baccata</name>
    <name type="common">Siberian crab apple</name>
    <name type="synonym">Pyrus baccata</name>
    <dbReference type="NCBI Taxonomy" id="106549"/>
    <lineage>
        <taxon>Eukaryota</taxon>
        <taxon>Viridiplantae</taxon>
        <taxon>Streptophyta</taxon>
        <taxon>Embryophyta</taxon>
        <taxon>Tracheophyta</taxon>
        <taxon>Spermatophyta</taxon>
        <taxon>Magnoliopsida</taxon>
        <taxon>eudicotyledons</taxon>
        <taxon>Gunneridae</taxon>
        <taxon>Pentapetalae</taxon>
        <taxon>rosids</taxon>
        <taxon>fabids</taxon>
        <taxon>Rosales</taxon>
        <taxon>Rosaceae</taxon>
        <taxon>Amygdaloideae</taxon>
        <taxon>Maleae</taxon>
        <taxon>Malus</taxon>
    </lineage>
</organism>
<evidence type="ECO:0000313" key="1">
    <source>
        <dbReference type="EMBL" id="TQD75045.1"/>
    </source>
</evidence>